<feature type="domain" description="Putative restriction endonuclease" evidence="1">
    <location>
        <begin position="16"/>
        <end position="59"/>
    </location>
</feature>
<evidence type="ECO:0000259" key="1">
    <source>
        <dbReference type="Pfam" id="PF05685"/>
    </source>
</evidence>
<reference evidence="2" key="1">
    <citation type="submission" date="2022-12" db="EMBL/GenBank/DDBJ databases">
        <title>Polyphasic identification of a Novel Hot-Spring Cyanobacterium Ocullathermofonsia sinensis gen nov. sp. nov. and Genomic Insights on its Adaptations to the Thermal Habitat.</title>
        <authorList>
            <person name="Daroch M."/>
            <person name="Tang J."/>
            <person name="Jiang Y."/>
        </authorList>
    </citation>
    <scope>NUCLEOTIDE SEQUENCE</scope>
    <source>
        <strain evidence="2">PKUAC-SCTA174</strain>
    </source>
</reference>
<dbReference type="Pfam" id="PF05685">
    <property type="entry name" value="Uma2"/>
    <property type="match status" value="1"/>
</dbReference>
<name>A0A9E9C8T3_9CYAN</name>
<dbReference type="Gene3D" id="3.90.1570.10">
    <property type="entry name" value="tt1808, chain A"/>
    <property type="match status" value="1"/>
</dbReference>
<keyword evidence="3" id="KW-1185">Reference proteome</keyword>
<protein>
    <submittedName>
        <fullName evidence="2">Uma2 family endonuclease</fullName>
    </submittedName>
</protein>
<accession>A0A9E9C8T3</accession>
<sequence>MKSSFVLALDPVIKLMGWLIDPKNRQVEIYRSQRPTETLDNPKFLSGEDILPGFVLNMQSVFQSL</sequence>
<proteinExistence type="predicted"/>
<dbReference type="Proteomes" id="UP001163152">
    <property type="component" value="Chromosome"/>
</dbReference>
<dbReference type="CDD" id="cd06260">
    <property type="entry name" value="DUF820-like"/>
    <property type="match status" value="1"/>
</dbReference>
<dbReference type="InterPro" id="IPR008538">
    <property type="entry name" value="Uma2"/>
</dbReference>
<keyword evidence="2" id="KW-0378">Hydrolase</keyword>
<evidence type="ECO:0000313" key="3">
    <source>
        <dbReference type="Proteomes" id="UP001163152"/>
    </source>
</evidence>
<dbReference type="InterPro" id="IPR011335">
    <property type="entry name" value="Restrct_endonuc-II-like"/>
</dbReference>
<evidence type="ECO:0000313" key="2">
    <source>
        <dbReference type="EMBL" id="WAL58787.1"/>
    </source>
</evidence>
<dbReference type="GO" id="GO:0004519">
    <property type="term" value="F:endonuclease activity"/>
    <property type="evidence" value="ECO:0007669"/>
    <property type="project" value="UniProtKB-KW"/>
</dbReference>
<dbReference type="InterPro" id="IPR012296">
    <property type="entry name" value="Nuclease_put_TT1808"/>
</dbReference>
<keyword evidence="2" id="KW-0255">Endonuclease</keyword>
<keyword evidence="2" id="KW-0540">Nuclease</keyword>
<gene>
    <name evidence="2" type="ORF">OXH18_16590</name>
</gene>
<dbReference type="KEGG" id="tsin:OXH18_16590"/>
<dbReference type="AlphaFoldDB" id="A0A9E9C8T3"/>
<dbReference type="EMBL" id="CP113797">
    <property type="protein sequence ID" value="WAL58787.1"/>
    <property type="molecule type" value="Genomic_DNA"/>
</dbReference>
<organism evidence="2 3">
    <name type="scientific">Thermocoleostomius sinensis A174</name>
    <dbReference type="NCBI Taxonomy" id="2016057"/>
    <lineage>
        <taxon>Bacteria</taxon>
        <taxon>Bacillati</taxon>
        <taxon>Cyanobacteriota</taxon>
        <taxon>Cyanophyceae</taxon>
        <taxon>Oculatellales</taxon>
        <taxon>Oculatellaceae</taxon>
        <taxon>Thermocoleostomius</taxon>
    </lineage>
</organism>
<dbReference type="SUPFAM" id="SSF52980">
    <property type="entry name" value="Restriction endonuclease-like"/>
    <property type="match status" value="1"/>
</dbReference>